<name>A0ABP9U4R9_9BACT</name>
<dbReference type="EMBL" id="BAABQM010000001">
    <property type="protein sequence ID" value="GAA5414353.1"/>
    <property type="molecule type" value="Genomic_DNA"/>
</dbReference>
<dbReference type="PROSITE" id="PS51257">
    <property type="entry name" value="PROKAR_LIPOPROTEIN"/>
    <property type="match status" value="1"/>
</dbReference>
<reference evidence="4" key="1">
    <citation type="submission" date="2024-02" db="EMBL/GenBank/DDBJ databases">
        <title>Draft genome sequence of new strains in genus Ureaplasma.</title>
        <authorList>
            <person name="Nakajima Y."/>
            <person name="Segawa T."/>
        </authorList>
    </citation>
    <scope>NUCLEOTIDE SEQUENCE [LARGE SCALE GENOMIC DNA]</scope>
    <source>
        <strain evidence="4">OM1</strain>
    </source>
</reference>
<proteinExistence type="predicted"/>
<evidence type="ECO:0000256" key="1">
    <source>
        <dbReference type="SAM" id="MobiDB-lite"/>
    </source>
</evidence>
<feature type="compositionally biased region" description="Basic and acidic residues" evidence="1">
    <location>
        <begin position="39"/>
        <end position="55"/>
    </location>
</feature>
<sequence length="967" mass="110446">MAKKNSLKRIFKFLGVGLGSAAVLGVPIVATSCSSTVDIKDKDTDTKETEKETTDKSSSTQDVNPNNPVVKHEDHPSDKTNTPAKKESTDKTPLNPDVKLPDHPVVIPVAANSIKSSNIPGKPSIAKPALTLNDKIFLVSQDLAHTPYDNQSYRNDRDLLKSDASRAEFIVKNKDQYPSEVTKDQILWSNQNIQLDSQHPRDYKYAISDQIEYDNDLGYIGFYYRIYMKSHDVEFTTPWMFTKIFHFKSTTSSHYIKDLEGLKKLTSRKIFESAPLTQKLQTNFQNFLVNYQNDSMSTKGIDFINYIPNSDDGQMLRDFSSEVSSLGYYGDFGQTGLEKIQYSPDNIMNDRAMLEQQYLPHFTNTKNTVEINVQNTQLTKLIKDNPFGFLPSNLSQLLYYSSYSLIEEVLKIHNIKNIWMNFNDDLGTAELLVETTNGSLYLANLNSENTEHSLKKVNDFYQYQYDRSFFFDIKMFKPVESNRPKEFSIQPSSTGGTGWIFDRVLNQKLEAENKLQPDKLKRKYQFLAATNLHVLDLSPIYDKYYSNSIYGASDSYNAFWNSGLRDRNNTNRNLVENRLNFNVQKRRTMTAISILDPNNPYLHKAKTRAPIYLSKPKAQKISDIDKNASVTFSDINYHVDSSINSDNYLDAIWYTPRFRSENIRSYVGNEYEQIFTQKNYQNNQIGSVDNGGADIAFTKIEITGAAVKELFPTLYDKLDTPQESQWYTGLGTNQVVNSNDTLFLAGFPSTTWDNIHTSAGILRVKNRQVTLNDVQSAWMKYNEQENTFYNKTINDVRYQKYQIDWTNPEYIKKAINKVQLSSNATVQQQADFKKFQDHLSDYTPMNQKRGMSIPSVLENATLAVRKGEFSETALKNHRDNYLQGGASGSLVINSRFEPVGLVYKLIYGNLEITDNDNIYELGNAVTLLTSPQVSDNGQWNGSIKDDVVKKLQQENNYTLVLNPESKA</sequence>
<dbReference type="InterPro" id="IPR022382">
    <property type="entry name" value="Mycoplasma_peptidase_DUF31"/>
</dbReference>
<evidence type="ECO:0000256" key="2">
    <source>
        <dbReference type="SAM" id="SignalP"/>
    </source>
</evidence>
<evidence type="ECO:0000313" key="4">
    <source>
        <dbReference type="EMBL" id="GAA5414353.1"/>
    </source>
</evidence>
<evidence type="ECO:0000313" key="5">
    <source>
        <dbReference type="Proteomes" id="UP001449582"/>
    </source>
</evidence>
<organism evidence="4 5">
    <name type="scientific">Ureaplasma ceti</name>
    <dbReference type="NCBI Taxonomy" id="3119530"/>
    <lineage>
        <taxon>Bacteria</taxon>
        <taxon>Bacillati</taxon>
        <taxon>Mycoplasmatota</taxon>
        <taxon>Mycoplasmoidales</taxon>
        <taxon>Mycoplasmoidaceae</taxon>
        <taxon>Ureaplasma</taxon>
    </lineage>
</organism>
<comment type="caution">
    <text evidence="4">The sequence shown here is derived from an EMBL/GenBank/DDBJ whole genome shotgun (WGS) entry which is preliminary data.</text>
</comment>
<feature type="compositionally biased region" description="Basic and acidic residues" evidence="1">
    <location>
        <begin position="70"/>
        <end position="90"/>
    </location>
</feature>
<feature type="domain" description="DUF31" evidence="3">
    <location>
        <begin position="458"/>
        <end position="902"/>
    </location>
</feature>
<feature type="signal peptide" evidence="2">
    <location>
        <begin position="1"/>
        <end position="21"/>
    </location>
</feature>
<dbReference type="Proteomes" id="UP001449582">
    <property type="component" value="Unassembled WGS sequence"/>
</dbReference>
<dbReference type="Pfam" id="PF01732">
    <property type="entry name" value="Mycop_pep_DUF31"/>
    <property type="match status" value="1"/>
</dbReference>
<feature type="region of interest" description="Disordered" evidence="1">
    <location>
        <begin position="39"/>
        <end position="102"/>
    </location>
</feature>
<keyword evidence="5" id="KW-1185">Reference proteome</keyword>
<gene>
    <name evidence="4" type="ORF">UREOM_0640</name>
</gene>
<protein>
    <recommendedName>
        <fullName evidence="3">DUF31 domain-containing protein</fullName>
    </recommendedName>
</protein>
<evidence type="ECO:0000259" key="3">
    <source>
        <dbReference type="Pfam" id="PF01732"/>
    </source>
</evidence>
<dbReference type="RefSeq" id="WP_353289518.1">
    <property type="nucleotide sequence ID" value="NZ_BAABQM010000001.1"/>
</dbReference>
<feature type="chain" id="PRO_5046811203" description="DUF31 domain-containing protein" evidence="2">
    <location>
        <begin position="22"/>
        <end position="967"/>
    </location>
</feature>
<accession>A0ABP9U4R9</accession>
<keyword evidence="2" id="KW-0732">Signal</keyword>